<evidence type="ECO:0000256" key="2">
    <source>
        <dbReference type="ARBA" id="ARBA00022723"/>
    </source>
</evidence>
<dbReference type="PANTHER" id="PTHR31948">
    <property type="entry name" value="ZINC-FINGER HOMEODOMAIN PROTEIN 2"/>
    <property type="match status" value="1"/>
</dbReference>
<dbReference type="PANTHER" id="PTHR31948:SF140">
    <property type="entry name" value="ZINC-FINGER HOMEODOMAIN PROTEIN 2"/>
    <property type="match status" value="1"/>
</dbReference>
<dbReference type="Pfam" id="PF04770">
    <property type="entry name" value="ZF-HD_dimer"/>
    <property type="match status" value="1"/>
</dbReference>
<keyword evidence="6 12" id="KW-0238">DNA-binding</keyword>
<evidence type="ECO:0000256" key="10">
    <source>
        <dbReference type="SAM" id="MobiDB-lite"/>
    </source>
</evidence>
<evidence type="ECO:0000313" key="12">
    <source>
        <dbReference type="EMBL" id="KAK4393990.1"/>
    </source>
</evidence>
<dbReference type="GO" id="GO:0050793">
    <property type="term" value="P:regulation of developmental process"/>
    <property type="evidence" value="ECO:0007669"/>
    <property type="project" value="TreeGrafter"/>
</dbReference>
<evidence type="ECO:0000313" key="13">
    <source>
        <dbReference type="Proteomes" id="UP001289374"/>
    </source>
</evidence>
<reference evidence="12" key="2">
    <citation type="journal article" date="2024" name="Plant">
        <title>Genomic evolution and insights into agronomic trait innovations of Sesamum species.</title>
        <authorList>
            <person name="Miao H."/>
            <person name="Wang L."/>
            <person name="Qu L."/>
            <person name="Liu H."/>
            <person name="Sun Y."/>
            <person name="Le M."/>
            <person name="Wang Q."/>
            <person name="Wei S."/>
            <person name="Zheng Y."/>
            <person name="Lin W."/>
            <person name="Duan Y."/>
            <person name="Cao H."/>
            <person name="Xiong S."/>
            <person name="Wang X."/>
            <person name="Wei L."/>
            <person name="Li C."/>
            <person name="Ma Q."/>
            <person name="Ju M."/>
            <person name="Zhao R."/>
            <person name="Li G."/>
            <person name="Mu C."/>
            <person name="Tian Q."/>
            <person name="Mei H."/>
            <person name="Zhang T."/>
            <person name="Gao T."/>
            <person name="Zhang H."/>
        </authorList>
    </citation>
    <scope>NUCLEOTIDE SEQUENCE</scope>
    <source>
        <strain evidence="12">K16</strain>
    </source>
</reference>
<keyword evidence="13" id="KW-1185">Reference proteome</keyword>
<dbReference type="SUPFAM" id="SSF46689">
    <property type="entry name" value="Homeodomain-like"/>
    <property type="match status" value="1"/>
</dbReference>
<keyword evidence="7 12" id="KW-0371">Homeobox</keyword>
<evidence type="ECO:0000259" key="11">
    <source>
        <dbReference type="PROSITE" id="PS51523"/>
    </source>
</evidence>
<dbReference type="GO" id="GO:0005634">
    <property type="term" value="C:nucleus"/>
    <property type="evidence" value="ECO:0007669"/>
    <property type="project" value="UniProtKB-SubCell"/>
</dbReference>
<dbReference type="PROSITE" id="PS51523">
    <property type="entry name" value="ZF_HD_DIMER"/>
    <property type="match status" value="1"/>
</dbReference>
<name>A0AAE1WIH1_9LAMI</name>
<keyword evidence="8" id="KW-0804">Transcription</keyword>
<comment type="caution">
    <text evidence="12">The sequence shown here is derived from an EMBL/GenBank/DDBJ whole genome shotgun (WGS) entry which is preliminary data.</text>
</comment>
<evidence type="ECO:0000256" key="4">
    <source>
        <dbReference type="ARBA" id="ARBA00022833"/>
    </source>
</evidence>
<feature type="region of interest" description="Disordered" evidence="10">
    <location>
        <begin position="1"/>
        <end position="50"/>
    </location>
</feature>
<dbReference type="GO" id="GO:0008270">
    <property type="term" value="F:zinc ion binding"/>
    <property type="evidence" value="ECO:0007669"/>
    <property type="project" value="UniProtKB-KW"/>
</dbReference>
<gene>
    <name evidence="12" type="ORF">Sango_1869800</name>
</gene>
<evidence type="ECO:0000256" key="5">
    <source>
        <dbReference type="ARBA" id="ARBA00023015"/>
    </source>
</evidence>
<reference evidence="12" key="1">
    <citation type="submission" date="2020-06" db="EMBL/GenBank/DDBJ databases">
        <authorList>
            <person name="Li T."/>
            <person name="Hu X."/>
            <person name="Zhang T."/>
            <person name="Song X."/>
            <person name="Zhang H."/>
            <person name="Dai N."/>
            <person name="Sheng W."/>
            <person name="Hou X."/>
            <person name="Wei L."/>
        </authorList>
    </citation>
    <scope>NUCLEOTIDE SEQUENCE</scope>
    <source>
        <strain evidence="12">K16</strain>
        <tissue evidence="12">Leaf</tissue>
    </source>
</reference>
<dbReference type="GO" id="GO:0003700">
    <property type="term" value="F:DNA-binding transcription factor activity"/>
    <property type="evidence" value="ECO:0007669"/>
    <property type="project" value="TreeGrafter"/>
</dbReference>
<dbReference type="AlphaFoldDB" id="A0AAE1WIH1"/>
<keyword evidence="5" id="KW-0805">Transcription regulation</keyword>
<evidence type="ECO:0000256" key="7">
    <source>
        <dbReference type="ARBA" id="ARBA00023155"/>
    </source>
</evidence>
<keyword evidence="3 12" id="KW-0863">Zinc-finger</keyword>
<protein>
    <submittedName>
        <fullName evidence="12">Zinc-finger homeodomain protein 1</fullName>
    </submittedName>
</protein>
<dbReference type="InterPro" id="IPR006455">
    <property type="entry name" value="Homeodomain_ZF_HD"/>
</dbReference>
<feature type="domain" description="ZF-HD dimerization-type" evidence="11">
    <location>
        <begin position="52"/>
        <end position="101"/>
    </location>
</feature>
<dbReference type="FunFam" id="1.10.10.60:FF:000257">
    <property type="entry name" value="Zinc-finger homeodomain protein 2"/>
    <property type="match status" value="1"/>
</dbReference>
<feature type="compositionally biased region" description="Low complexity" evidence="10">
    <location>
        <begin position="144"/>
        <end position="158"/>
    </location>
</feature>
<evidence type="ECO:0000256" key="6">
    <source>
        <dbReference type="ARBA" id="ARBA00023125"/>
    </source>
</evidence>
<dbReference type="Proteomes" id="UP001289374">
    <property type="component" value="Unassembled WGS sequence"/>
</dbReference>
<dbReference type="InterPro" id="IPR006456">
    <property type="entry name" value="ZF_HD_homeobox_Cys/His_dimer"/>
</dbReference>
<dbReference type="EMBL" id="JACGWL010000010">
    <property type="protein sequence ID" value="KAK4393990.1"/>
    <property type="molecule type" value="Genomic_DNA"/>
</dbReference>
<feature type="compositionally biased region" description="Acidic residues" evidence="10">
    <location>
        <begin position="1"/>
        <end position="12"/>
    </location>
</feature>
<evidence type="ECO:0000256" key="8">
    <source>
        <dbReference type="ARBA" id="ARBA00023163"/>
    </source>
</evidence>
<evidence type="ECO:0000256" key="3">
    <source>
        <dbReference type="ARBA" id="ARBA00022771"/>
    </source>
</evidence>
<evidence type="ECO:0000256" key="1">
    <source>
        <dbReference type="ARBA" id="ARBA00004123"/>
    </source>
</evidence>
<dbReference type="InterPro" id="IPR009057">
    <property type="entry name" value="Homeodomain-like_sf"/>
</dbReference>
<dbReference type="GO" id="GO:0000976">
    <property type="term" value="F:transcription cis-regulatory region binding"/>
    <property type="evidence" value="ECO:0007669"/>
    <property type="project" value="TreeGrafter"/>
</dbReference>
<accession>A0AAE1WIH1</accession>
<comment type="subcellular location">
    <subcellularLocation>
        <location evidence="1">Nucleus</location>
    </subcellularLocation>
</comment>
<feature type="region of interest" description="Disordered" evidence="10">
    <location>
        <begin position="144"/>
        <end position="190"/>
    </location>
</feature>
<dbReference type="NCBIfam" id="TIGR01566">
    <property type="entry name" value="ZF_HD_prot_N"/>
    <property type="match status" value="1"/>
</dbReference>
<proteinExistence type="predicted"/>
<feature type="compositionally biased region" description="Gly residues" evidence="10">
    <location>
        <begin position="159"/>
        <end position="168"/>
    </location>
</feature>
<dbReference type="Gene3D" id="1.10.10.60">
    <property type="entry name" value="Homeodomain-like"/>
    <property type="match status" value="1"/>
</dbReference>
<organism evidence="12 13">
    <name type="scientific">Sesamum angolense</name>
    <dbReference type="NCBI Taxonomy" id="2727404"/>
    <lineage>
        <taxon>Eukaryota</taxon>
        <taxon>Viridiplantae</taxon>
        <taxon>Streptophyta</taxon>
        <taxon>Embryophyta</taxon>
        <taxon>Tracheophyta</taxon>
        <taxon>Spermatophyta</taxon>
        <taxon>Magnoliopsida</taxon>
        <taxon>eudicotyledons</taxon>
        <taxon>Gunneridae</taxon>
        <taxon>Pentapetalae</taxon>
        <taxon>asterids</taxon>
        <taxon>lamiids</taxon>
        <taxon>Lamiales</taxon>
        <taxon>Pedaliaceae</taxon>
        <taxon>Sesamum</taxon>
    </lineage>
</organism>
<keyword evidence="4" id="KW-0862">Zinc</keyword>
<sequence length="370" mass="40641">MEYEDQEEEQEGEVGLGPSYDDSLGNSNSGRDPNKMPSPVEGAPPPLRKPRYKECLKNHAVGMGGHAVDGCGEFLPAGEEGTLESLRCAACNCHRNFHRRENEGGGGGFVFHQRPHQQQLLLAHHPHGHFGYRSPSGYLHVAPPQQQQRAAPLALPSSSGGGGGGAGSGSRDEMEGYYSNPSSSGGKKRFRTKFTQEQKDKMLNLAERLEWKIQKQDEELLQQFCSEVGVKRHVLKVWMHNNKHTLENLKLSAEPSVCYSVCVCVCVLLVHYRNLCSSGESILWTELSNFPTSLLHHTPPAPSFNVDRQKSSPSSLSLSLSFRFRDDVHGSQHCMGSALLLSPALSTVPGSKPSNAKVHLHLTSAFKKRV</sequence>
<dbReference type="NCBIfam" id="TIGR01565">
    <property type="entry name" value="homeo_ZF_HD"/>
    <property type="match status" value="1"/>
</dbReference>
<keyword evidence="9" id="KW-0539">Nucleus</keyword>
<keyword evidence="2" id="KW-0479">Metal-binding</keyword>
<evidence type="ECO:0000256" key="9">
    <source>
        <dbReference type="ARBA" id="ARBA00023242"/>
    </source>
</evidence>